<dbReference type="AlphaFoldDB" id="A0AAV2CXY5"/>
<sequence>MHEAKSSSTSLASTTRLLLRDGSVAADGTLYRQAIGVLQYLLTTRPDVASAVNKMSQYMHAPTSLH</sequence>
<proteinExistence type="predicted"/>
<reference evidence="1 2" key="1">
    <citation type="submission" date="2024-04" db="EMBL/GenBank/DDBJ databases">
        <authorList>
            <person name="Fracassetti M."/>
        </authorList>
    </citation>
    <scope>NUCLEOTIDE SEQUENCE [LARGE SCALE GENOMIC DNA]</scope>
</reference>
<gene>
    <name evidence="1" type="ORF">LTRI10_LOCUS8367</name>
</gene>
<keyword evidence="2" id="KW-1185">Reference proteome</keyword>
<dbReference type="EMBL" id="OZ034814">
    <property type="protein sequence ID" value="CAL1360966.1"/>
    <property type="molecule type" value="Genomic_DNA"/>
</dbReference>
<name>A0AAV2CXY5_9ROSI</name>
<evidence type="ECO:0000313" key="2">
    <source>
        <dbReference type="Proteomes" id="UP001497516"/>
    </source>
</evidence>
<protein>
    <submittedName>
        <fullName evidence="1">Uncharacterized protein</fullName>
    </submittedName>
</protein>
<accession>A0AAV2CXY5</accession>
<organism evidence="1 2">
    <name type="scientific">Linum trigynum</name>
    <dbReference type="NCBI Taxonomy" id="586398"/>
    <lineage>
        <taxon>Eukaryota</taxon>
        <taxon>Viridiplantae</taxon>
        <taxon>Streptophyta</taxon>
        <taxon>Embryophyta</taxon>
        <taxon>Tracheophyta</taxon>
        <taxon>Spermatophyta</taxon>
        <taxon>Magnoliopsida</taxon>
        <taxon>eudicotyledons</taxon>
        <taxon>Gunneridae</taxon>
        <taxon>Pentapetalae</taxon>
        <taxon>rosids</taxon>
        <taxon>fabids</taxon>
        <taxon>Malpighiales</taxon>
        <taxon>Linaceae</taxon>
        <taxon>Linum</taxon>
    </lineage>
</organism>
<dbReference type="Proteomes" id="UP001497516">
    <property type="component" value="Chromosome 10"/>
</dbReference>
<evidence type="ECO:0000313" key="1">
    <source>
        <dbReference type="EMBL" id="CAL1360966.1"/>
    </source>
</evidence>